<dbReference type="PROSITE" id="PS00194">
    <property type="entry name" value="THIOREDOXIN_1"/>
    <property type="match status" value="1"/>
</dbReference>
<dbReference type="OrthoDB" id="427280at2759"/>
<dbReference type="SUPFAM" id="SSF52833">
    <property type="entry name" value="Thioredoxin-like"/>
    <property type="match status" value="1"/>
</dbReference>
<feature type="signal peptide" evidence="1">
    <location>
        <begin position="1"/>
        <end position="16"/>
    </location>
</feature>
<dbReference type="AlphaFoldDB" id="A0A2H9TGJ9"/>
<evidence type="ECO:0000313" key="4">
    <source>
        <dbReference type="Proteomes" id="UP000240830"/>
    </source>
</evidence>
<keyword evidence="4" id="KW-1185">Reference proteome</keyword>
<evidence type="ECO:0000313" key="3">
    <source>
        <dbReference type="EMBL" id="PJF16922.1"/>
    </source>
</evidence>
<evidence type="ECO:0000259" key="2">
    <source>
        <dbReference type="PROSITE" id="PS51352"/>
    </source>
</evidence>
<dbReference type="InterPro" id="IPR013766">
    <property type="entry name" value="Thioredoxin_domain"/>
</dbReference>
<dbReference type="Pfam" id="PF00085">
    <property type="entry name" value="Thioredoxin"/>
    <property type="match status" value="1"/>
</dbReference>
<keyword evidence="1" id="KW-0732">Signal</keyword>
<evidence type="ECO:0000256" key="1">
    <source>
        <dbReference type="SAM" id="SignalP"/>
    </source>
</evidence>
<proteinExistence type="predicted"/>
<dbReference type="InterPro" id="IPR017937">
    <property type="entry name" value="Thioredoxin_CS"/>
</dbReference>
<gene>
    <name evidence="3" type="ORF">PSACC_03257</name>
</gene>
<dbReference type="EMBL" id="MTSL01000201">
    <property type="protein sequence ID" value="PJF16922.1"/>
    <property type="molecule type" value="Genomic_DNA"/>
</dbReference>
<dbReference type="PANTHER" id="PTHR45815">
    <property type="entry name" value="PROTEIN DISULFIDE-ISOMERASE A6"/>
    <property type="match status" value="1"/>
</dbReference>
<reference evidence="3 4" key="1">
    <citation type="submission" date="2016-10" db="EMBL/GenBank/DDBJ databases">
        <title>The genome of Paramicrosporidium saccamoebae is the missing link in understanding Cryptomycota and Microsporidia evolution.</title>
        <authorList>
            <person name="Quandt C.A."/>
            <person name="Beaudet D."/>
            <person name="Corsaro D."/>
            <person name="Michel R."/>
            <person name="Corradi N."/>
            <person name="James T."/>
        </authorList>
    </citation>
    <scope>NUCLEOTIDE SEQUENCE [LARGE SCALE GENOMIC DNA]</scope>
    <source>
        <strain evidence="3 4">KSL3</strain>
    </source>
</reference>
<dbReference type="InterPro" id="IPR036249">
    <property type="entry name" value="Thioredoxin-like_sf"/>
</dbReference>
<dbReference type="Proteomes" id="UP000240830">
    <property type="component" value="Unassembled WGS sequence"/>
</dbReference>
<dbReference type="STRING" id="1246581.A0A2H9TGJ9"/>
<feature type="chain" id="PRO_5014124959" description="Thioredoxin domain-containing protein" evidence="1">
    <location>
        <begin position="17"/>
        <end position="254"/>
    </location>
</feature>
<dbReference type="CDD" id="cd02961">
    <property type="entry name" value="PDI_a_family"/>
    <property type="match status" value="1"/>
</dbReference>
<dbReference type="PROSITE" id="PS51352">
    <property type="entry name" value="THIOREDOXIN_2"/>
    <property type="match status" value="1"/>
</dbReference>
<comment type="caution">
    <text evidence="3">The sequence shown here is derived from an EMBL/GenBank/DDBJ whole genome shotgun (WGS) entry which is preliminary data.</text>
</comment>
<organism evidence="3 4">
    <name type="scientific">Paramicrosporidium saccamoebae</name>
    <dbReference type="NCBI Taxonomy" id="1246581"/>
    <lineage>
        <taxon>Eukaryota</taxon>
        <taxon>Fungi</taxon>
        <taxon>Fungi incertae sedis</taxon>
        <taxon>Cryptomycota</taxon>
        <taxon>Cryptomycota incertae sedis</taxon>
        <taxon>Paramicrosporidium</taxon>
    </lineage>
</organism>
<protein>
    <recommendedName>
        <fullName evidence="2">Thioredoxin domain-containing protein</fullName>
    </recommendedName>
</protein>
<dbReference type="Gene3D" id="3.40.30.10">
    <property type="entry name" value="Glutaredoxin"/>
    <property type="match status" value="1"/>
</dbReference>
<sequence>MYFLSLLSICILVAHAAQDLYLGEKLITKLTDHNFQKTLTTPKPVLVKFYNPGCPHCTRMVSAWRQVASHFEGHMVVGAVNCATQGVCGKYGVNGVPDVRLFIKGPKGEPVPIKYEGNRTKDSIVGFAKPYLLSYVHKVSDSKKTGVKSLDAFLKTEAGLPHVIIFKQGKLVPSMGYMTLSVDFKEKYSFGIVNLAIDADIPGKLGVTLPKDTDSLVFIAPGEKKGELYPGKNSFIEMKAYLQKQITKEEKSEL</sequence>
<accession>A0A2H9TGJ9</accession>
<dbReference type="GO" id="GO:0015035">
    <property type="term" value="F:protein-disulfide reductase activity"/>
    <property type="evidence" value="ECO:0007669"/>
    <property type="project" value="TreeGrafter"/>
</dbReference>
<feature type="domain" description="Thioredoxin" evidence="2">
    <location>
        <begin position="11"/>
        <end position="133"/>
    </location>
</feature>
<dbReference type="GO" id="GO:0005788">
    <property type="term" value="C:endoplasmic reticulum lumen"/>
    <property type="evidence" value="ECO:0007669"/>
    <property type="project" value="TreeGrafter"/>
</dbReference>
<dbReference type="PANTHER" id="PTHR45815:SF3">
    <property type="entry name" value="PROTEIN DISULFIDE-ISOMERASE A6"/>
    <property type="match status" value="1"/>
</dbReference>
<dbReference type="GO" id="GO:0034976">
    <property type="term" value="P:response to endoplasmic reticulum stress"/>
    <property type="evidence" value="ECO:0007669"/>
    <property type="project" value="TreeGrafter"/>
</dbReference>
<name>A0A2H9TGJ9_9FUNG</name>